<evidence type="ECO:0000313" key="3">
    <source>
        <dbReference type="Proteomes" id="UP001153269"/>
    </source>
</evidence>
<dbReference type="Proteomes" id="UP001153269">
    <property type="component" value="Unassembled WGS sequence"/>
</dbReference>
<feature type="compositionally biased region" description="Basic and acidic residues" evidence="1">
    <location>
        <begin position="9"/>
        <end position="18"/>
    </location>
</feature>
<dbReference type="AlphaFoldDB" id="A0A9N7YBP7"/>
<dbReference type="EMBL" id="CADEAL010000413">
    <property type="protein sequence ID" value="CAB1419838.1"/>
    <property type="molecule type" value="Genomic_DNA"/>
</dbReference>
<evidence type="ECO:0000313" key="2">
    <source>
        <dbReference type="EMBL" id="CAB1419838.1"/>
    </source>
</evidence>
<protein>
    <submittedName>
        <fullName evidence="2">Uncharacterized protein</fullName>
    </submittedName>
</protein>
<keyword evidence="3" id="KW-1185">Reference proteome</keyword>
<comment type="caution">
    <text evidence="2">The sequence shown here is derived from an EMBL/GenBank/DDBJ whole genome shotgun (WGS) entry which is preliminary data.</text>
</comment>
<proteinExistence type="predicted"/>
<name>A0A9N7YBP7_PLEPL</name>
<sequence>MSVTPRTGGLDKSEEALHTRQPCYWPGEGGEVEGKFHASSFNTSRWFYMESVSPEEDQSGKVLNVSHSIALKVGEAWQLTLKVGEAWQLTLKVGEAWNLTLKLGEAW</sequence>
<accession>A0A9N7YBP7</accession>
<gene>
    <name evidence="2" type="ORF">PLEPLA_LOCUS7689</name>
</gene>
<reference evidence="2" key="1">
    <citation type="submission" date="2020-03" db="EMBL/GenBank/DDBJ databases">
        <authorList>
            <person name="Weist P."/>
        </authorList>
    </citation>
    <scope>NUCLEOTIDE SEQUENCE</scope>
</reference>
<feature type="region of interest" description="Disordered" evidence="1">
    <location>
        <begin position="1"/>
        <end position="24"/>
    </location>
</feature>
<organism evidence="2 3">
    <name type="scientific">Pleuronectes platessa</name>
    <name type="common">European plaice</name>
    <dbReference type="NCBI Taxonomy" id="8262"/>
    <lineage>
        <taxon>Eukaryota</taxon>
        <taxon>Metazoa</taxon>
        <taxon>Chordata</taxon>
        <taxon>Craniata</taxon>
        <taxon>Vertebrata</taxon>
        <taxon>Euteleostomi</taxon>
        <taxon>Actinopterygii</taxon>
        <taxon>Neopterygii</taxon>
        <taxon>Teleostei</taxon>
        <taxon>Neoteleostei</taxon>
        <taxon>Acanthomorphata</taxon>
        <taxon>Carangaria</taxon>
        <taxon>Pleuronectiformes</taxon>
        <taxon>Pleuronectoidei</taxon>
        <taxon>Pleuronectidae</taxon>
        <taxon>Pleuronectes</taxon>
    </lineage>
</organism>
<evidence type="ECO:0000256" key="1">
    <source>
        <dbReference type="SAM" id="MobiDB-lite"/>
    </source>
</evidence>